<protein>
    <submittedName>
        <fullName evidence="2">Uncharacterized protein</fullName>
    </submittedName>
</protein>
<keyword evidence="1" id="KW-1133">Transmembrane helix</keyword>
<reference evidence="2" key="1">
    <citation type="submission" date="2022-03" db="EMBL/GenBank/DDBJ databases">
        <title>Genomic Encyclopedia of Type Strains, Phase III (KMG-III): the genomes of soil and plant-associated and newly described type strains.</title>
        <authorList>
            <person name="Whitman W."/>
        </authorList>
    </citation>
    <scope>NUCLEOTIDE SEQUENCE</scope>
    <source>
        <strain evidence="2">ANL 6-2</strain>
    </source>
</reference>
<dbReference type="EMBL" id="JALJXV010000003">
    <property type="protein sequence ID" value="MCP1674306.1"/>
    <property type="molecule type" value="Genomic_DNA"/>
</dbReference>
<keyword evidence="1" id="KW-0812">Transmembrane</keyword>
<keyword evidence="3" id="KW-1185">Reference proteome</keyword>
<sequence length="173" mass="18787">MTTRCPPGLEAIDKLAATPIAELVLTVGLPKARERLWRNQFVLASPAVMLAALYSPGFALLLAGGAVILARVLCRQADRVARAMLVWLAERDFFAAHGALSEDEALLAPLSVQERHLVVGWLLGREQSGARPQDCAALGIGLLREILLRGDDQGDAGPVWFRRMRAEKAAEVR</sequence>
<keyword evidence="1" id="KW-0472">Membrane</keyword>
<dbReference type="Proteomes" id="UP001205843">
    <property type="component" value="Unassembled WGS sequence"/>
</dbReference>
<evidence type="ECO:0000256" key="1">
    <source>
        <dbReference type="SAM" id="Phobius"/>
    </source>
</evidence>
<dbReference type="RefSeq" id="WP_253476220.1">
    <property type="nucleotide sequence ID" value="NZ_JALJXV010000003.1"/>
</dbReference>
<name>A0AAE3G3Y0_9GAMM</name>
<evidence type="ECO:0000313" key="2">
    <source>
        <dbReference type="EMBL" id="MCP1674306.1"/>
    </source>
</evidence>
<feature type="transmembrane region" description="Helical" evidence="1">
    <location>
        <begin position="47"/>
        <end position="74"/>
    </location>
</feature>
<gene>
    <name evidence="2" type="ORF">J2T57_001408</name>
</gene>
<evidence type="ECO:0000313" key="3">
    <source>
        <dbReference type="Proteomes" id="UP001205843"/>
    </source>
</evidence>
<comment type="caution">
    <text evidence="2">The sequence shown here is derived from an EMBL/GenBank/DDBJ whole genome shotgun (WGS) entry which is preliminary data.</text>
</comment>
<organism evidence="2 3">
    <name type="scientific">Natronocella acetinitrilica</name>
    <dbReference type="NCBI Taxonomy" id="414046"/>
    <lineage>
        <taxon>Bacteria</taxon>
        <taxon>Pseudomonadati</taxon>
        <taxon>Pseudomonadota</taxon>
        <taxon>Gammaproteobacteria</taxon>
        <taxon>Chromatiales</taxon>
        <taxon>Ectothiorhodospiraceae</taxon>
        <taxon>Natronocella</taxon>
    </lineage>
</organism>
<proteinExistence type="predicted"/>
<dbReference type="AlphaFoldDB" id="A0AAE3G3Y0"/>
<accession>A0AAE3G3Y0</accession>